<protein>
    <submittedName>
        <fullName evidence="1">Uncharacterized protein</fullName>
    </submittedName>
</protein>
<dbReference type="RefSeq" id="WP_377960364.1">
    <property type="nucleotide sequence ID" value="NZ_JBHZOL010000004.1"/>
</dbReference>
<reference evidence="1 2" key="1">
    <citation type="submission" date="2024-10" db="EMBL/GenBank/DDBJ databases">
        <authorList>
            <person name="Ratan Roy A."/>
            <person name="Morales Sandoval P.H."/>
            <person name="De Los Santos Villalobos S."/>
            <person name="Chakraborty S."/>
            <person name="Mukherjee J."/>
        </authorList>
    </citation>
    <scope>NUCLEOTIDE SEQUENCE [LARGE SCALE GENOMIC DNA]</scope>
    <source>
        <strain evidence="1 2">S1</strain>
    </source>
</reference>
<sequence length="48" mass="5336">MAKGSEQKKRFSGSGWQLLKCLNAGGYSDIAIPGLAVQRFKALLRRRK</sequence>
<dbReference type="EMBL" id="JBHZOL010000004">
    <property type="protein sequence ID" value="MFE4104766.1"/>
    <property type="molecule type" value="Genomic_DNA"/>
</dbReference>
<organism evidence="1 2">
    <name type="scientific">Almyronema epifaneia S1</name>
    <dbReference type="NCBI Taxonomy" id="2991925"/>
    <lineage>
        <taxon>Bacteria</taxon>
        <taxon>Bacillati</taxon>
        <taxon>Cyanobacteriota</taxon>
        <taxon>Cyanophyceae</taxon>
        <taxon>Nodosilineales</taxon>
        <taxon>Nodosilineaceae</taxon>
        <taxon>Almyronema</taxon>
        <taxon>Almyronema epifaneia</taxon>
    </lineage>
</organism>
<gene>
    <name evidence="1" type="ORF">ACFVKH_00660</name>
</gene>
<keyword evidence="2" id="KW-1185">Reference proteome</keyword>
<proteinExistence type="predicted"/>
<comment type="caution">
    <text evidence="1">The sequence shown here is derived from an EMBL/GenBank/DDBJ whole genome shotgun (WGS) entry which is preliminary data.</text>
</comment>
<dbReference type="Proteomes" id="UP001600165">
    <property type="component" value="Unassembled WGS sequence"/>
</dbReference>
<evidence type="ECO:0000313" key="1">
    <source>
        <dbReference type="EMBL" id="MFE4104766.1"/>
    </source>
</evidence>
<name>A0ABW6I9D1_9CYAN</name>
<evidence type="ECO:0000313" key="2">
    <source>
        <dbReference type="Proteomes" id="UP001600165"/>
    </source>
</evidence>
<accession>A0ABW6I9D1</accession>